<dbReference type="PANTHER" id="PTHR30329:SF21">
    <property type="entry name" value="LIPOPROTEIN YIAD-RELATED"/>
    <property type="match status" value="1"/>
</dbReference>
<proteinExistence type="predicted"/>
<evidence type="ECO:0000256" key="2">
    <source>
        <dbReference type="ARBA" id="ARBA00023136"/>
    </source>
</evidence>
<evidence type="ECO:0000256" key="3">
    <source>
        <dbReference type="ARBA" id="ARBA00023237"/>
    </source>
</evidence>
<dbReference type="InterPro" id="IPR050330">
    <property type="entry name" value="Bact_OuterMem_StrucFunc"/>
</dbReference>
<dbReference type="PANTHER" id="PTHR30329">
    <property type="entry name" value="STATOR ELEMENT OF FLAGELLAR MOTOR COMPLEX"/>
    <property type="match status" value="1"/>
</dbReference>
<feature type="compositionally biased region" description="Basic and acidic residues" evidence="5">
    <location>
        <begin position="585"/>
        <end position="605"/>
    </location>
</feature>
<feature type="region of interest" description="Disordered" evidence="5">
    <location>
        <begin position="572"/>
        <end position="637"/>
    </location>
</feature>
<dbReference type="PRINTS" id="PR01021">
    <property type="entry name" value="OMPADOMAIN"/>
</dbReference>
<feature type="domain" description="OmpA-like" evidence="7">
    <location>
        <begin position="485"/>
        <end position="602"/>
    </location>
</feature>
<dbReference type="RefSeq" id="WP_073035537.1">
    <property type="nucleotide sequence ID" value="NZ_BMLR01000010.1"/>
</dbReference>
<gene>
    <name evidence="8" type="ORF">SAMN05444398_10969</name>
</gene>
<dbReference type="InterPro" id="IPR006664">
    <property type="entry name" value="OMP_bac"/>
</dbReference>
<dbReference type="EMBL" id="FRBR01000009">
    <property type="protein sequence ID" value="SHM05804.1"/>
    <property type="molecule type" value="Genomic_DNA"/>
</dbReference>
<protein>
    <submittedName>
        <fullName evidence="8">OmpA-OmpF porin, OOP family</fullName>
    </submittedName>
</protein>
<reference evidence="8 9" key="1">
    <citation type="submission" date="2016-11" db="EMBL/GenBank/DDBJ databases">
        <authorList>
            <person name="Jaros S."/>
            <person name="Januszkiewicz K."/>
            <person name="Wedrychowicz H."/>
        </authorList>
    </citation>
    <scope>NUCLEOTIDE SEQUENCE [LARGE SCALE GENOMIC DNA]</scope>
    <source>
        <strain evidence="8 9">DSM 29589</strain>
    </source>
</reference>
<dbReference type="GO" id="GO:0009279">
    <property type="term" value="C:cell outer membrane"/>
    <property type="evidence" value="ECO:0007669"/>
    <property type="project" value="UniProtKB-SubCell"/>
</dbReference>
<evidence type="ECO:0000256" key="4">
    <source>
        <dbReference type="PROSITE-ProRule" id="PRU00473"/>
    </source>
</evidence>
<dbReference type="Gene3D" id="3.40.1520.20">
    <property type="match status" value="3"/>
</dbReference>
<keyword evidence="6" id="KW-0732">Signal</keyword>
<accession>A0A1M7FP28</accession>
<dbReference type="Pfam" id="PF00691">
    <property type="entry name" value="OmpA"/>
    <property type="match status" value="1"/>
</dbReference>
<dbReference type="OrthoDB" id="5525824at2"/>
<dbReference type="Gene3D" id="3.30.1330.60">
    <property type="entry name" value="OmpA-like domain"/>
    <property type="match status" value="1"/>
</dbReference>
<dbReference type="STRING" id="337701.SAMN05444398_10969"/>
<feature type="compositionally biased region" description="Acidic residues" evidence="5">
    <location>
        <begin position="606"/>
        <end position="623"/>
    </location>
</feature>
<dbReference type="AlphaFoldDB" id="A0A1M7FP28"/>
<keyword evidence="3" id="KW-0998">Cell outer membrane</keyword>
<sequence length="637" mass="68922">MRLSTILVIAATFLISAAMCLMAARFAVTAIEDSSRTAVRDTLDQNDMVWAEVDANGLQVFLAGTAPSEAVRFKALSVAGTVVDAARVIDQMLVADSENVAPPRFSIEILRNDSGISLIGLVPAATDRDALMEEITDVADGAAASDLLESADYPQPEAWEEALEYAVDSLKLLPRAKISVDAERVLITAMVDSEAAKRQLEIDLARNAPTDIRLALDISAPRPVITPFALRFLIEDGQARFDACAADTEEARDRILTAAGRAGLAEKAECVIGLGVPSPKWGQAVEMAIDALAELGNGSLTFSDADISLIAATGTSEAQFDEVVGRLETSLPEVFALHAVLPKPEDQETIKPEFTATLSPEGLVQIRGRVASELARETVDSFAKARFTSDAVHTTARVVEGLPRDWSLRVLTGVEALSYLSNGSVMVKPDEVTVNGNTGRKDANAMISSFLSDKLGEGEQFSIDVTYKEELDPIASLPTPDECEADIAEILTERKINFEPGSSRLDAAGVAIMDDIATILKECGDIRMEIGGHTDSQGREIMNQNLSQERAQTVLNELRKRRVLTSSFTAKGYGESQPIADNDTEEGREANRRIEFRLIRPKPVEEEQTTLESLEEPREEGDDQAQQGQEDTSDEQN</sequence>
<feature type="chain" id="PRO_5013382707" evidence="6">
    <location>
        <begin position="24"/>
        <end position="637"/>
    </location>
</feature>
<comment type="subcellular location">
    <subcellularLocation>
        <location evidence="1">Cell outer membrane</location>
    </subcellularLocation>
</comment>
<feature type="signal peptide" evidence="6">
    <location>
        <begin position="1"/>
        <end position="23"/>
    </location>
</feature>
<dbReference type="InterPro" id="IPR006665">
    <property type="entry name" value="OmpA-like"/>
</dbReference>
<name>A0A1M7FP28_9RHOB</name>
<evidence type="ECO:0000313" key="9">
    <source>
        <dbReference type="Proteomes" id="UP000183974"/>
    </source>
</evidence>
<dbReference type="Proteomes" id="UP000183974">
    <property type="component" value="Unassembled WGS sequence"/>
</dbReference>
<evidence type="ECO:0000256" key="1">
    <source>
        <dbReference type="ARBA" id="ARBA00004442"/>
    </source>
</evidence>
<dbReference type="PROSITE" id="PS51123">
    <property type="entry name" value="OMPA_2"/>
    <property type="match status" value="1"/>
</dbReference>
<dbReference type="CDD" id="cd07185">
    <property type="entry name" value="OmpA_C-like"/>
    <property type="match status" value="1"/>
</dbReference>
<dbReference type="SUPFAM" id="SSF103088">
    <property type="entry name" value="OmpA-like"/>
    <property type="match status" value="1"/>
</dbReference>
<dbReference type="InterPro" id="IPR036737">
    <property type="entry name" value="OmpA-like_sf"/>
</dbReference>
<evidence type="ECO:0000256" key="6">
    <source>
        <dbReference type="SAM" id="SignalP"/>
    </source>
</evidence>
<evidence type="ECO:0000313" key="8">
    <source>
        <dbReference type="EMBL" id="SHM05804.1"/>
    </source>
</evidence>
<keyword evidence="9" id="KW-1185">Reference proteome</keyword>
<keyword evidence="2 4" id="KW-0472">Membrane</keyword>
<evidence type="ECO:0000256" key="5">
    <source>
        <dbReference type="SAM" id="MobiDB-lite"/>
    </source>
</evidence>
<evidence type="ECO:0000259" key="7">
    <source>
        <dbReference type="PROSITE" id="PS51123"/>
    </source>
</evidence>
<organism evidence="8 9">
    <name type="scientific">Roseovarius pacificus</name>
    <dbReference type="NCBI Taxonomy" id="337701"/>
    <lineage>
        <taxon>Bacteria</taxon>
        <taxon>Pseudomonadati</taxon>
        <taxon>Pseudomonadota</taxon>
        <taxon>Alphaproteobacteria</taxon>
        <taxon>Rhodobacterales</taxon>
        <taxon>Roseobacteraceae</taxon>
        <taxon>Roseovarius</taxon>
    </lineage>
</organism>